<protein>
    <submittedName>
        <fullName evidence="2">Uncharacterized protein</fullName>
    </submittedName>
</protein>
<proteinExistence type="predicted"/>
<comment type="caution">
    <text evidence="2">The sequence shown here is derived from an EMBL/GenBank/DDBJ whole genome shotgun (WGS) entry which is preliminary data.</text>
</comment>
<evidence type="ECO:0000256" key="1">
    <source>
        <dbReference type="SAM" id="SignalP"/>
    </source>
</evidence>
<evidence type="ECO:0000313" key="3">
    <source>
        <dbReference type="Proteomes" id="UP000318571"/>
    </source>
</evidence>
<evidence type="ECO:0000313" key="2">
    <source>
        <dbReference type="EMBL" id="TRY67885.1"/>
    </source>
</evidence>
<dbReference type="AlphaFoldDB" id="A0A553NR18"/>
<feature type="chain" id="PRO_5021738664" evidence="1">
    <location>
        <begin position="23"/>
        <end position="141"/>
    </location>
</feature>
<sequence length="141" mass="16465">MKIPRKTLSMYLILVILGMTFPNPGDMLINNRYIRIHQTGPYHPKGSKHVIEKFAQKKADSQTSTFHNNDHPFYQRHYLTRKRRTLSMASFLGFPFGSKLFRQSAKPNSRPVCSTIPRRMIPYLFMIRNPMSRSAVLHVSE</sequence>
<accession>A0A553NR18</accession>
<keyword evidence="1" id="KW-0732">Signal</keyword>
<dbReference type="EMBL" id="VCGU01000011">
    <property type="protein sequence ID" value="TRY67885.1"/>
    <property type="molecule type" value="Genomic_DNA"/>
</dbReference>
<name>A0A553NR18_TIGCA</name>
<feature type="signal peptide" evidence="1">
    <location>
        <begin position="1"/>
        <end position="22"/>
    </location>
</feature>
<keyword evidence="3" id="KW-1185">Reference proteome</keyword>
<gene>
    <name evidence="2" type="ORF">TCAL_05518</name>
</gene>
<dbReference type="Proteomes" id="UP000318571">
    <property type="component" value="Chromosome 4"/>
</dbReference>
<organism evidence="2 3">
    <name type="scientific">Tigriopus californicus</name>
    <name type="common">Marine copepod</name>
    <dbReference type="NCBI Taxonomy" id="6832"/>
    <lineage>
        <taxon>Eukaryota</taxon>
        <taxon>Metazoa</taxon>
        <taxon>Ecdysozoa</taxon>
        <taxon>Arthropoda</taxon>
        <taxon>Crustacea</taxon>
        <taxon>Multicrustacea</taxon>
        <taxon>Hexanauplia</taxon>
        <taxon>Copepoda</taxon>
        <taxon>Harpacticoida</taxon>
        <taxon>Harpacticidae</taxon>
        <taxon>Tigriopus</taxon>
    </lineage>
</organism>
<reference evidence="2 3" key="1">
    <citation type="journal article" date="2018" name="Nat. Ecol. Evol.">
        <title>Genomic signatures of mitonuclear coevolution across populations of Tigriopus californicus.</title>
        <authorList>
            <person name="Barreto F.S."/>
            <person name="Watson E.T."/>
            <person name="Lima T.G."/>
            <person name="Willett C.S."/>
            <person name="Edmands S."/>
            <person name="Li W."/>
            <person name="Burton R.S."/>
        </authorList>
    </citation>
    <scope>NUCLEOTIDE SEQUENCE [LARGE SCALE GENOMIC DNA]</scope>
    <source>
        <strain evidence="2 3">San Diego</strain>
    </source>
</reference>